<gene>
    <name evidence="4" type="ORF">L2740_13405</name>
</gene>
<reference evidence="4" key="1">
    <citation type="submission" date="2022-01" db="EMBL/GenBank/DDBJ databases">
        <title>Whole genome-based taxonomy of the Shewanellaceae.</title>
        <authorList>
            <person name="Martin-Rodriguez A.J."/>
        </authorList>
    </citation>
    <scope>NUCLEOTIDE SEQUENCE</scope>
    <source>
        <strain evidence="4">KCTC 23973</strain>
    </source>
</reference>
<dbReference type="Proteomes" id="UP001139293">
    <property type="component" value="Unassembled WGS sequence"/>
</dbReference>
<dbReference type="PROSITE" id="PS50110">
    <property type="entry name" value="RESPONSE_REGULATORY"/>
    <property type="match status" value="1"/>
</dbReference>
<dbReference type="InterPro" id="IPR001932">
    <property type="entry name" value="PPM-type_phosphatase-like_dom"/>
</dbReference>
<comment type="caution">
    <text evidence="4">The sequence shown here is derived from an EMBL/GenBank/DDBJ whole genome shotgun (WGS) entry which is preliminary data.</text>
</comment>
<dbReference type="Pfam" id="PF07228">
    <property type="entry name" value="SpoIIE"/>
    <property type="match status" value="2"/>
</dbReference>
<dbReference type="CDD" id="cd17574">
    <property type="entry name" value="REC_OmpR"/>
    <property type="match status" value="1"/>
</dbReference>
<dbReference type="SMART" id="SM00331">
    <property type="entry name" value="PP2C_SIG"/>
    <property type="match status" value="1"/>
</dbReference>
<accession>A0A9X1ZC41</accession>
<sequence>MSLTQNLRQQCTQQQTIVVVEDCDSERLLLANLLRSLNHKVSSFCNAKDALNYLRTHQVDMLITDWMMPNMSGIELCKAIKSNNNPPYTILLTGKNENDSIIEGLNSGADDFISKPFHAGVLKVRVLAGLRIIQMQQQLTIHNQTLNLLLAKEQEYLKTLKQDLQSAAQLQQALLPQNNQLNQGWRVNTTFKPAQELAGDLFQCFEIDEHRIGFYLLDVSGHGTAASMLSFTLAHYLSPNQNAWQTGDICGLVNLLNQQFDDPQQAGRFATLLIGIINTKLNTVELVNAGHPAPIVVTEQAAHFLDANSLVNDELNCSAASNTEIRQHSANNQLPIGLDPQYLYQSYCVNLPKQSQLLLYSDGIYECRNSKFGCFGLQKLLKNINEARELPAEQLLHFLSYSADLWQEKQAQDDISLMLISSCPQPTNTRQH</sequence>
<dbReference type="PANTHER" id="PTHR43156:SF2">
    <property type="entry name" value="STAGE II SPORULATION PROTEIN E"/>
    <property type="match status" value="1"/>
</dbReference>
<evidence type="ECO:0000313" key="4">
    <source>
        <dbReference type="EMBL" id="MCL1139539.1"/>
    </source>
</evidence>
<dbReference type="SMART" id="SM00448">
    <property type="entry name" value="REC"/>
    <property type="match status" value="1"/>
</dbReference>
<dbReference type="Gene3D" id="3.40.50.2300">
    <property type="match status" value="1"/>
</dbReference>
<dbReference type="InterPro" id="IPR011006">
    <property type="entry name" value="CheY-like_superfamily"/>
</dbReference>
<dbReference type="GO" id="GO:0000160">
    <property type="term" value="P:phosphorelay signal transduction system"/>
    <property type="evidence" value="ECO:0007669"/>
    <property type="project" value="InterPro"/>
</dbReference>
<protein>
    <submittedName>
        <fullName evidence="4">SpoIIE family protein phosphatase</fullName>
    </submittedName>
</protein>
<dbReference type="PANTHER" id="PTHR43156">
    <property type="entry name" value="STAGE II SPORULATION PROTEIN E-RELATED"/>
    <property type="match status" value="1"/>
</dbReference>
<organism evidence="4 5">
    <name type="scientific">Shewanella pneumatophori</name>
    <dbReference type="NCBI Taxonomy" id="314092"/>
    <lineage>
        <taxon>Bacteria</taxon>
        <taxon>Pseudomonadati</taxon>
        <taxon>Pseudomonadota</taxon>
        <taxon>Gammaproteobacteria</taxon>
        <taxon>Alteromonadales</taxon>
        <taxon>Shewanellaceae</taxon>
        <taxon>Shewanella</taxon>
    </lineage>
</organism>
<keyword evidence="5" id="KW-1185">Reference proteome</keyword>
<evidence type="ECO:0000256" key="2">
    <source>
        <dbReference type="PROSITE-ProRule" id="PRU00169"/>
    </source>
</evidence>
<evidence type="ECO:0000259" key="3">
    <source>
        <dbReference type="PROSITE" id="PS50110"/>
    </source>
</evidence>
<feature type="modified residue" description="4-aspartylphosphate" evidence="2">
    <location>
        <position position="65"/>
    </location>
</feature>
<dbReference type="InterPro" id="IPR001789">
    <property type="entry name" value="Sig_transdc_resp-reg_receiver"/>
</dbReference>
<dbReference type="InterPro" id="IPR052016">
    <property type="entry name" value="Bact_Sigma-Reg"/>
</dbReference>
<dbReference type="RefSeq" id="WP_248950665.1">
    <property type="nucleotide sequence ID" value="NZ_JAKILB010000008.1"/>
</dbReference>
<keyword evidence="2" id="KW-0597">Phosphoprotein</keyword>
<proteinExistence type="predicted"/>
<dbReference type="GO" id="GO:0016791">
    <property type="term" value="F:phosphatase activity"/>
    <property type="evidence" value="ECO:0007669"/>
    <property type="project" value="TreeGrafter"/>
</dbReference>
<evidence type="ECO:0000256" key="1">
    <source>
        <dbReference type="ARBA" id="ARBA00022801"/>
    </source>
</evidence>
<feature type="domain" description="Response regulatory" evidence="3">
    <location>
        <begin position="16"/>
        <end position="130"/>
    </location>
</feature>
<dbReference type="InterPro" id="IPR036457">
    <property type="entry name" value="PPM-type-like_dom_sf"/>
</dbReference>
<dbReference type="EMBL" id="JAKILB010000008">
    <property type="protein sequence ID" value="MCL1139539.1"/>
    <property type="molecule type" value="Genomic_DNA"/>
</dbReference>
<evidence type="ECO:0000313" key="5">
    <source>
        <dbReference type="Proteomes" id="UP001139293"/>
    </source>
</evidence>
<dbReference type="SUPFAM" id="SSF52172">
    <property type="entry name" value="CheY-like"/>
    <property type="match status" value="1"/>
</dbReference>
<dbReference type="SUPFAM" id="SSF81606">
    <property type="entry name" value="PP2C-like"/>
    <property type="match status" value="1"/>
</dbReference>
<keyword evidence="1" id="KW-0378">Hydrolase</keyword>
<dbReference type="Gene3D" id="3.60.40.10">
    <property type="entry name" value="PPM-type phosphatase domain"/>
    <property type="match status" value="1"/>
</dbReference>
<dbReference type="Pfam" id="PF00072">
    <property type="entry name" value="Response_reg"/>
    <property type="match status" value="1"/>
</dbReference>
<name>A0A9X1ZC41_9GAMM</name>
<dbReference type="AlphaFoldDB" id="A0A9X1ZC41"/>